<evidence type="ECO:0000313" key="3">
    <source>
        <dbReference type="Proteomes" id="UP000228614"/>
    </source>
</evidence>
<comment type="caution">
    <text evidence="2">The sequence shown here is derived from an EMBL/GenBank/DDBJ whole genome shotgun (WGS) entry which is preliminary data.</text>
</comment>
<dbReference type="SUPFAM" id="SSF64182">
    <property type="entry name" value="DHH phosphoesterases"/>
    <property type="match status" value="1"/>
</dbReference>
<dbReference type="PANTHER" id="PTHR47618">
    <property type="entry name" value="BIFUNCTIONAL OLIGORIBONUCLEASE AND PAP PHOSPHATASE NRNA"/>
    <property type="match status" value="1"/>
</dbReference>
<evidence type="ECO:0000313" key="2">
    <source>
        <dbReference type="EMBL" id="PIR95191.1"/>
    </source>
</evidence>
<name>A0A2H0V800_9BACT</name>
<proteinExistence type="predicted"/>
<feature type="domain" description="DDH" evidence="1">
    <location>
        <begin position="25"/>
        <end position="81"/>
    </location>
</feature>
<protein>
    <recommendedName>
        <fullName evidence="1">DDH domain-containing protein</fullName>
    </recommendedName>
</protein>
<dbReference type="PANTHER" id="PTHR47618:SF1">
    <property type="entry name" value="BIFUNCTIONAL OLIGORIBONUCLEASE AND PAP PHOSPHATASE NRNA"/>
    <property type="match status" value="1"/>
</dbReference>
<dbReference type="EMBL" id="PFAN01000003">
    <property type="protein sequence ID" value="PIR95191.1"/>
    <property type="molecule type" value="Genomic_DNA"/>
</dbReference>
<sequence length="250" mass="28185">MIIVSTPDLESLGDIYHENTEFFFSVPMINIDHHPDNEEYGQINYINITSLATSEVMFELLKNFSKEQIDERIATCLLTGIIAESKSFKIGSLTPKSLVAASQLVEIGADKNLIVKNLYQNRNLNTLKLWGRVLAKLNNEMDGKIIWSSLNKIDFEKTESEPGNLTEVIEELIVNVPEAQVIVLFAEDAKQNKTLVSLYATKNINVISIFKEFNPKGDKNMAFIESAQPLAYLENVIIEHAKKKLVKLPV</sequence>
<gene>
    <name evidence="2" type="ORF">COT95_00030</name>
</gene>
<organism evidence="2 3">
    <name type="scientific">Candidatus Falkowbacteria bacterium CG10_big_fil_rev_8_21_14_0_10_37_6</name>
    <dbReference type="NCBI Taxonomy" id="1974563"/>
    <lineage>
        <taxon>Bacteria</taxon>
        <taxon>Candidatus Falkowiibacteriota</taxon>
    </lineage>
</organism>
<dbReference type="Pfam" id="PF01368">
    <property type="entry name" value="DHH"/>
    <property type="match status" value="1"/>
</dbReference>
<accession>A0A2H0V800</accession>
<dbReference type="AlphaFoldDB" id="A0A2H0V800"/>
<dbReference type="Gene3D" id="3.10.310.30">
    <property type="match status" value="1"/>
</dbReference>
<evidence type="ECO:0000259" key="1">
    <source>
        <dbReference type="Pfam" id="PF01368"/>
    </source>
</evidence>
<dbReference type="Gene3D" id="3.90.1640.10">
    <property type="entry name" value="inorganic pyrophosphatase (n-terminal core)"/>
    <property type="match status" value="1"/>
</dbReference>
<dbReference type="InterPro" id="IPR038763">
    <property type="entry name" value="DHH_sf"/>
</dbReference>
<dbReference type="Proteomes" id="UP000228614">
    <property type="component" value="Unassembled WGS sequence"/>
</dbReference>
<dbReference type="InterPro" id="IPR051319">
    <property type="entry name" value="Oligoribo/pAp-PDE_c-di-AMP_PDE"/>
</dbReference>
<dbReference type="InterPro" id="IPR001667">
    <property type="entry name" value="DDH_dom"/>
</dbReference>
<reference evidence="3" key="1">
    <citation type="submission" date="2017-09" db="EMBL/GenBank/DDBJ databases">
        <title>Depth-based differentiation of microbial function through sediment-hosted aquifers and enrichment of novel symbionts in the deep terrestrial subsurface.</title>
        <authorList>
            <person name="Probst A.J."/>
            <person name="Ladd B."/>
            <person name="Jarett J.K."/>
            <person name="Geller-Mcgrath D.E."/>
            <person name="Sieber C.M.K."/>
            <person name="Emerson J.B."/>
            <person name="Anantharaman K."/>
            <person name="Thomas B.C."/>
            <person name="Malmstrom R."/>
            <person name="Stieglmeier M."/>
            <person name="Klingl A."/>
            <person name="Woyke T."/>
            <person name="Ryan C.M."/>
            <person name="Banfield J.F."/>
        </authorList>
    </citation>
    <scope>NUCLEOTIDE SEQUENCE [LARGE SCALE GENOMIC DNA]</scope>
</reference>